<protein>
    <submittedName>
        <fullName evidence="2">Uncharacterized protein</fullName>
    </submittedName>
</protein>
<evidence type="ECO:0000313" key="2">
    <source>
        <dbReference type="EMBL" id="KAK2020475.1"/>
    </source>
</evidence>
<evidence type="ECO:0000256" key="1">
    <source>
        <dbReference type="SAM" id="MobiDB-lite"/>
    </source>
</evidence>
<proteinExistence type="predicted"/>
<sequence>MRRTNTCSAPAGFTLVLGCWRGSVSSHLGPSCGPVPVAVTRYGINAQQRYYLPPVGQHSTAQHRAGARAQGSSAAAPSHPAPAPIENHLTYLLQKQCSANKARKAVGRSVGGKR</sequence>
<name>A0AAD9LW28_9PEZI</name>
<dbReference type="PROSITE" id="PS51257">
    <property type="entry name" value="PROKAR_LIPOPROTEIN"/>
    <property type="match status" value="1"/>
</dbReference>
<dbReference type="Proteomes" id="UP001232148">
    <property type="component" value="Unassembled WGS sequence"/>
</dbReference>
<organism evidence="2 3">
    <name type="scientific">Colletotrichum zoysiae</name>
    <dbReference type="NCBI Taxonomy" id="1216348"/>
    <lineage>
        <taxon>Eukaryota</taxon>
        <taxon>Fungi</taxon>
        <taxon>Dikarya</taxon>
        <taxon>Ascomycota</taxon>
        <taxon>Pezizomycotina</taxon>
        <taxon>Sordariomycetes</taxon>
        <taxon>Hypocreomycetidae</taxon>
        <taxon>Glomerellales</taxon>
        <taxon>Glomerellaceae</taxon>
        <taxon>Colletotrichum</taxon>
        <taxon>Colletotrichum graminicola species complex</taxon>
    </lineage>
</organism>
<gene>
    <name evidence="2" type="ORF">LX32DRAFT_322951</name>
</gene>
<evidence type="ECO:0000313" key="3">
    <source>
        <dbReference type="Proteomes" id="UP001232148"/>
    </source>
</evidence>
<feature type="region of interest" description="Disordered" evidence="1">
    <location>
        <begin position="56"/>
        <end position="81"/>
    </location>
</feature>
<dbReference type="EMBL" id="MU843238">
    <property type="protein sequence ID" value="KAK2020475.1"/>
    <property type="molecule type" value="Genomic_DNA"/>
</dbReference>
<accession>A0AAD9LW28</accession>
<comment type="caution">
    <text evidence="2">The sequence shown here is derived from an EMBL/GenBank/DDBJ whole genome shotgun (WGS) entry which is preliminary data.</text>
</comment>
<reference evidence="2" key="1">
    <citation type="submission" date="2021-06" db="EMBL/GenBank/DDBJ databases">
        <title>Comparative genomics, transcriptomics and evolutionary studies reveal genomic signatures of adaptation to plant cell wall in hemibiotrophic fungi.</title>
        <authorList>
            <consortium name="DOE Joint Genome Institute"/>
            <person name="Baroncelli R."/>
            <person name="Diaz J.F."/>
            <person name="Benocci T."/>
            <person name="Peng M."/>
            <person name="Battaglia E."/>
            <person name="Haridas S."/>
            <person name="Andreopoulos W."/>
            <person name="Labutti K."/>
            <person name="Pangilinan J."/>
            <person name="Floch G.L."/>
            <person name="Makela M.R."/>
            <person name="Henrissat B."/>
            <person name="Grigoriev I.V."/>
            <person name="Crouch J.A."/>
            <person name="De Vries R.P."/>
            <person name="Sukno S.A."/>
            <person name="Thon M.R."/>
        </authorList>
    </citation>
    <scope>NUCLEOTIDE SEQUENCE</scope>
    <source>
        <strain evidence="2">MAFF235873</strain>
    </source>
</reference>
<keyword evidence="3" id="KW-1185">Reference proteome</keyword>
<dbReference type="AlphaFoldDB" id="A0AAD9LW28"/>
<feature type="compositionally biased region" description="Low complexity" evidence="1">
    <location>
        <begin position="67"/>
        <end position="78"/>
    </location>
</feature>